<dbReference type="InterPro" id="IPR050327">
    <property type="entry name" value="Proton-linked_MCT"/>
</dbReference>
<evidence type="ECO:0000259" key="4">
    <source>
        <dbReference type="PROSITE" id="PS50850"/>
    </source>
</evidence>
<gene>
    <name evidence="5" type="ORF">GYMLUDRAFT_165254</name>
</gene>
<dbReference type="GO" id="GO:0016020">
    <property type="term" value="C:membrane"/>
    <property type="evidence" value="ECO:0007669"/>
    <property type="project" value="UniProtKB-SubCell"/>
</dbReference>
<dbReference type="Proteomes" id="UP000053593">
    <property type="component" value="Unassembled WGS sequence"/>
</dbReference>
<feature type="transmembrane region" description="Helical" evidence="3">
    <location>
        <begin position="269"/>
        <end position="288"/>
    </location>
</feature>
<comment type="subcellular location">
    <subcellularLocation>
        <location evidence="1">Membrane</location>
        <topology evidence="1">Multi-pass membrane protein</topology>
    </subcellularLocation>
</comment>
<keyword evidence="3" id="KW-0812">Transmembrane</keyword>
<feature type="transmembrane region" description="Helical" evidence="3">
    <location>
        <begin position="295"/>
        <end position="312"/>
    </location>
</feature>
<evidence type="ECO:0000256" key="2">
    <source>
        <dbReference type="ARBA" id="ARBA00006727"/>
    </source>
</evidence>
<evidence type="ECO:0000313" key="6">
    <source>
        <dbReference type="Proteomes" id="UP000053593"/>
    </source>
</evidence>
<feature type="transmembrane region" description="Helical" evidence="3">
    <location>
        <begin position="66"/>
        <end position="90"/>
    </location>
</feature>
<evidence type="ECO:0000256" key="1">
    <source>
        <dbReference type="ARBA" id="ARBA00004141"/>
    </source>
</evidence>
<proteinExistence type="inferred from homology"/>
<keyword evidence="6" id="KW-1185">Reference proteome</keyword>
<keyword evidence="3" id="KW-0472">Membrane</keyword>
<dbReference type="SUPFAM" id="SSF103473">
    <property type="entry name" value="MFS general substrate transporter"/>
    <property type="match status" value="1"/>
</dbReference>
<dbReference type="HOGENOM" id="CLU_001265_1_2_1"/>
<feature type="transmembrane region" description="Helical" evidence="3">
    <location>
        <begin position="377"/>
        <end position="400"/>
    </location>
</feature>
<dbReference type="OrthoDB" id="2213137at2759"/>
<dbReference type="Gene3D" id="1.20.1250.20">
    <property type="entry name" value="MFS general substrate transporter like domains"/>
    <property type="match status" value="2"/>
</dbReference>
<dbReference type="InterPro" id="IPR011701">
    <property type="entry name" value="MFS"/>
</dbReference>
<keyword evidence="3" id="KW-1133">Transmembrane helix</keyword>
<name>A0A0D0CSH1_9AGAR</name>
<evidence type="ECO:0000313" key="5">
    <source>
        <dbReference type="EMBL" id="KIK62282.1"/>
    </source>
</evidence>
<protein>
    <recommendedName>
        <fullName evidence="4">Major facilitator superfamily (MFS) profile domain-containing protein</fullName>
    </recommendedName>
</protein>
<dbReference type="InterPro" id="IPR020846">
    <property type="entry name" value="MFS_dom"/>
</dbReference>
<sequence>MIFHVIGINQVFGIFQEFYTSSRSNINDGEGQDALVSLVGSIGSGLTWSGSIFMNPLIARVENVKLVTFLGAFIMSLGLVLASFATRIWHLYLTQAILYGLGSSMYYFPLLSIAPMYFDRHRGFAMGFILAGSGIGGLVMALVLQFLMDHYGIQWSLRILGIWNLAVAIPVSLVVRQRPGYGPGQAGSTRARSTVNRALLKRGTFWYQSFGAFLQAGGNVVPLYFMSSYTVSVLSLSRSKGSLFVSIFSGVNSLSRIAMGILADHIGRQNTLIGGALLSAISVFTLWYDAPQARFIAFVIMYGVYAGGYNALLPTTIAEIYGVENYHSVNGVLYFIRGLGSIFGAPIAGLILGTHSRSEVAGTAMKGMGLGFIKRRYNDVVIFDGVLLLAATGCVAYVRWLDARDKGAWRWKA</sequence>
<dbReference type="GO" id="GO:0022857">
    <property type="term" value="F:transmembrane transporter activity"/>
    <property type="evidence" value="ECO:0007669"/>
    <property type="project" value="InterPro"/>
</dbReference>
<dbReference type="PANTHER" id="PTHR11360">
    <property type="entry name" value="MONOCARBOXYLATE TRANSPORTER"/>
    <property type="match status" value="1"/>
</dbReference>
<comment type="similarity">
    <text evidence="2">Belongs to the major facilitator superfamily. Monocarboxylate porter (TC 2.A.1.13) family.</text>
</comment>
<feature type="transmembrane region" description="Helical" evidence="3">
    <location>
        <begin position="243"/>
        <end position="263"/>
    </location>
</feature>
<organism evidence="5 6">
    <name type="scientific">Collybiopsis luxurians FD-317 M1</name>
    <dbReference type="NCBI Taxonomy" id="944289"/>
    <lineage>
        <taxon>Eukaryota</taxon>
        <taxon>Fungi</taxon>
        <taxon>Dikarya</taxon>
        <taxon>Basidiomycota</taxon>
        <taxon>Agaricomycotina</taxon>
        <taxon>Agaricomycetes</taxon>
        <taxon>Agaricomycetidae</taxon>
        <taxon>Agaricales</taxon>
        <taxon>Marasmiineae</taxon>
        <taxon>Omphalotaceae</taxon>
        <taxon>Collybiopsis</taxon>
        <taxon>Collybiopsis luxurians</taxon>
    </lineage>
</organism>
<dbReference type="AlphaFoldDB" id="A0A0D0CSH1"/>
<dbReference type="EMBL" id="KN834768">
    <property type="protein sequence ID" value="KIK62282.1"/>
    <property type="molecule type" value="Genomic_DNA"/>
</dbReference>
<feature type="transmembrane region" description="Helical" evidence="3">
    <location>
        <begin position="96"/>
        <end position="118"/>
    </location>
</feature>
<dbReference type="Pfam" id="PF07690">
    <property type="entry name" value="MFS_1"/>
    <property type="match status" value="1"/>
</dbReference>
<feature type="domain" description="Major facilitator superfamily (MFS) profile" evidence="4">
    <location>
        <begin position="1"/>
        <end position="402"/>
    </location>
</feature>
<feature type="transmembrane region" description="Helical" evidence="3">
    <location>
        <begin position="125"/>
        <end position="147"/>
    </location>
</feature>
<feature type="transmembrane region" description="Helical" evidence="3">
    <location>
        <begin position="332"/>
        <end position="356"/>
    </location>
</feature>
<feature type="transmembrane region" description="Helical" evidence="3">
    <location>
        <begin position="34"/>
        <end position="54"/>
    </location>
</feature>
<dbReference type="PANTHER" id="PTHR11360:SF284">
    <property type="entry name" value="EG:103B4.3 PROTEIN-RELATED"/>
    <property type="match status" value="1"/>
</dbReference>
<dbReference type="PROSITE" id="PS50850">
    <property type="entry name" value="MFS"/>
    <property type="match status" value="1"/>
</dbReference>
<evidence type="ECO:0000256" key="3">
    <source>
        <dbReference type="SAM" id="Phobius"/>
    </source>
</evidence>
<feature type="transmembrane region" description="Helical" evidence="3">
    <location>
        <begin position="153"/>
        <end position="175"/>
    </location>
</feature>
<accession>A0A0D0CSH1</accession>
<reference evidence="5 6" key="1">
    <citation type="submission" date="2014-04" db="EMBL/GenBank/DDBJ databases">
        <title>Evolutionary Origins and Diversification of the Mycorrhizal Mutualists.</title>
        <authorList>
            <consortium name="DOE Joint Genome Institute"/>
            <consortium name="Mycorrhizal Genomics Consortium"/>
            <person name="Kohler A."/>
            <person name="Kuo A."/>
            <person name="Nagy L.G."/>
            <person name="Floudas D."/>
            <person name="Copeland A."/>
            <person name="Barry K.W."/>
            <person name="Cichocki N."/>
            <person name="Veneault-Fourrey C."/>
            <person name="LaButti K."/>
            <person name="Lindquist E.A."/>
            <person name="Lipzen A."/>
            <person name="Lundell T."/>
            <person name="Morin E."/>
            <person name="Murat C."/>
            <person name="Riley R."/>
            <person name="Ohm R."/>
            <person name="Sun H."/>
            <person name="Tunlid A."/>
            <person name="Henrissat B."/>
            <person name="Grigoriev I.V."/>
            <person name="Hibbett D.S."/>
            <person name="Martin F."/>
        </authorList>
    </citation>
    <scope>NUCLEOTIDE SEQUENCE [LARGE SCALE GENOMIC DNA]</scope>
    <source>
        <strain evidence="5 6">FD-317 M1</strain>
    </source>
</reference>
<dbReference type="InterPro" id="IPR036259">
    <property type="entry name" value="MFS_trans_sf"/>
</dbReference>